<evidence type="ECO:0000313" key="11">
    <source>
        <dbReference type="Proteomes" id="UP000310353"/>
    </source>
</evidence>
<accession>A0A4U7BMF6</accession>
<evidence type="ECO:0000256" key="8">
    <source>
        <dbReference type="SAM" id="Phobius"/>
    </source>
</evidence>
<feature type="transmembrane region" description="Helical" evidence="8">
    <location>
        <begin position="58"/>
        <end position="78"/>
    </location>
</feature>
<proteinExistence type="predicted"/>
<keyword evidence="11" id="KW-1185">Reference proteome</keyword>
<evidence type="ECO:0000256" key="2">
    <source>
        <dbReference type="ARBA" id="ARBA00022475"/>
    </source>
</evidence>
<evidence type="ECO:0000256" key="5">
    <source>
        <dbReference type="ARBA" id="ARBA00022989"/>
    </source>
</evidence>
<evidence type="ECO:0000256" key="7">
    <source>
        <dbReference type="ARBA" id="ARBA00023136"/>
    </source>
</evidence>
<dbReference type="InterPro" id="IPR043760">
    <property type="entry name" value="PycTM_dom"/>
</dbReference>
<keyword evidence="7 8" id="KW-0472">Membrane</keyword>
<dbReference type="AlphaFoldDB" id="A0A4U7BMF6"/>
<comment type="caution">
    <text evidence="10">The sequence shown here is derived from an EMBL/GenBank/DDBJ whole genome shotgun (WGS) entry which is preliminary data.</text>
</comment>
<evidence type="ECO:0000256" key="1">
    <source>
        <dbReference type="ARBA" id="ARBA00004236"/>
    </source>
</evidence>
<evidence type="ECO:0000256" key="3">
    <source>
        <dbReference type="ARBA" id="ARBA00022692"/>
    </source>
</evidence>
<evidence type="ECO:0000313" key="10">
    <source>
        <dbReference type="EMBL" id="TKX32919.1"/>
    </source>
</evidence>
<dbReference type="Proteomes" id="UP000310353">
    <property type="component" value="Unassembled WGS sequence"/>
</dbReference>
<dbReference type="RefSeq" id="WP_137621619.1">
    <property type="nucleotide sequence ID" value="NZ_NXMA01000002.1"/>
</dbReference>
<dbReference type="EMBL" id="NXMA01000002">
    <property type="protein sequence ID" value="TKX32919.1"/>
    <property type="molecule type" value="Genomic_DNA"/>
</dbReference>
<reference evidence="10 11" key="1">
    <citation type="submission" date="2018-05" db="EMBL/GenBank/DDBJ databases">
        <title>Novel Campyloabacter and Helicobacter Species and Strains.</title>
        <authorList>
            <person name="Mannion A.J."/>
            <person name="Shen Z."/>
            <person name="Fox J.G."/>
        </authorList>
    </citation>
    <scope>NUCLEOTIDE SEQUENCE [LARGE SCALE GENOMIC DNA]</scope>
    <source>
        <strain evidence="11">MIT17-670</strain>
    </source>
</reference>
<feature type="transmembrane region" description="Helical" evidence="8">
    <location>
        <begin position="174"/>
        <end position="196"/>
    </location>
</feature>
<evidence type="ECO:0000259" key="9">
    <source>
        <dbReference type="Pfam" id="PF18967"/>
    </source>
</evidence>
<evidence type="ECO:0000256" key="6">
    <source>
        <dbReference type="ARBA" id="ARBA00023118"/>
    </source>
</evidence>
<keyword evidence="3 8" id="KW-0812">Transmembrane</keyword>
<feature type="domain" description="Pycsar effector protein" evidence="9">
    <location>
        <begin position="11"/>
        <end position="189"/>
    </location>
</feature>
<dbReference type="Pfam" id="PF18967">
    <property type="entry name" value="PycTM"/>
    <property type="match status" value="1"/>
</dbReference>
<organism evidence="10 11">
    <name type="scientific">Campylobacter aviculae</name>
    <dbReference type="NCBI Taxonomy" id="2510190"/>
    <lineage>
        <taxon>Bacteria</taxon>
        <taxon>Pseudomonadati</taxon>
        <taxon>Campylobacterota</taxon>
        <taxon>Epsilonproteobacteria</taxon>
        <taxon>Campylobacterales</taxon>
        <taxon>Campylobacteraceae</taxon>
        <taxon>Campylobacter</taxon>
    </lineage>
</organism>
<gene>
    <name evidence="10" type="ORF">CQA76_01125</name>
</gene>
<comment type="subcellular location">
    <subcellularLocation>
        <location evidence="1">Cell membrane</location>
    </subcellularLocation>
</comment>
<sequence length="199" mass="23658">MEHKEIYSRILDIHKHIFEQLKFAETKNNILLVFIVAFIAMIVRFLQSSNNGNIGIKVVMICILIILLCAAWELILSFKPILNNKEKKYNFLVRIYNKYFNKTRNNSKLCNIYFFKDLAKIKSKELMEIVIRDLEDNTEKEKIQNDKFINDLLNQICVLSLITLNKHKCFSNSLFYIVLLFICFFIIIIIEIFSIIKMF</sequence>
<evidence type="ECO:0000256" key="4">
    <source>
        <dbReference type="ARBA" id="ARBA00022741"/>
    </source>
</evidence>
<keyword evidence="2" id="KW-1003">Cell membrane</keyword>
<keyword evidence="4" id="KW-0547">Nucleotide-binding</keyword>
<feature type="transmembrane region" description="Helical" evidence="8">
    <location>
        <begin position="29"/>
        <end position="46"/>
    </location>
</feature>
<keyword evidence="5 8" id="KW-1133">Transmembrane helix</keyword>
<dbReference type="OrthoDB" id="5368514at2"/>
<keyword evidence="6" id="KW-0051">Antiviral defense</keyword>
<protein>
    <recommendedName>
        <fullName evidence="9">Pycsar effector protein domain-containing protein</fullName>
    </recommendedName>
</protein>
<name>A0A4U7BMF6_9BACT</name>